<dbReference type="InterPro" id="IPR041354">
    <property type="entry name" value="4PPT_N"/>
</dbReference>
<evidence type="ECO:0000313" key="4">
    <source>
        <dbReference type="EMBL" id="OUJ75479.1"/>
    </source>
</evidence>
<evidence type="ECO:0000259" key="3">
    <source>
        <dbReference type="Pfam" id="PF17837"/>
    </source>
</evidence>
<proteinExistence type="predicted"/>
<reference evidence="4 5" key="1">
    <citation type="submission" date="2017-01" db="EMBL/GenBank/DDBJ databases">
        <title>A new Hymenobacter.</title>
        <authorList>
            <person name="Liang Y."/>
            <person name="Feng F."/>
        </authorList>
    </citation>
    <scope>NUCLEOTIDE SEQUENCE [LARGE SCALE GENOMIC DNA]</scope>
    <source>
        <strain evidence="4">MIMBbqt21</strain>
    </source>
</reference>
<dbReference type="Proteomes" id="UP000194873">
    <property type="component" value="Unassembled WGS sequence"/>
</dbReference>
<gene>
    <name evidence="4" type="ORF">BXP70_05560</name>
</gene>
<dbReference type="OrthoDB" id="1190494at2"/>
<keyword evidence="1" id="KW-0808">Transferase</keyword>
<feature type="domain" description="4'-phosphopantetheinyl transferase N-terminal" evidence="3">
    <location>
        <begin position="48"/>
        <end position="106"/>
    </location>
</feature>
<dbReference type="InterPro" id="IPR037143">
    <property type="entry name" value="4-PPantetheinyl_Trfase_dom_sf"/>
</dbReference>
<keyword evidence="5" id="KW-1185">Reference proteome</keyword>
<sequence>MPLHSITPLSASVVLGLWHVQESTAELMEQLSSAEKYAELQPMGRASTRATQWWAGRVVACKLLETFTSAGPMLHNDENGRPFFPALPQYAVSLSHSGEWLAALVATHGRVGIDIELIRPKAQKLASRFLSEAEQANAGDETTKYSLYWSAKETLYKLHSRRGLVFKEQIMLDPFWLREAGVLTGHLLLENFRSQHQIYYTCPAAGYILTYCYEDLPLPLPS</sequence>
<dbReference type="Pfam" id="PF01648">
    <property type="entry name" value="ACPS"/>
    <property type="match status" value="1"/>
</dbReference>
<dbReference type="AlphaFoldDB" id="A0A243WI43"/>
<dbReference type="Pfam" id="PF17837">
    <property type="entry name" value="4PPT_N"/>
    <property type="match status" value="1"/>
</dbReference>
<organism evidence="4 5">
    <name type="scientific">Hymenobacter crusticola</name>
    <dbReference type="NCBI Taxonomy" id="1770526"/>
    <lineage>
        <taxon>Bacteria</taxon>
        <taxon>Pseudomonadati</taxon>
        <taxon>Bacteroidota</taxon>
        <taxon>Cytophagia</taxon>
        <taxon>Cytophagales</taxon>
        <taxon>Hymenobacteraceae</taxon>
        <taxon>Hymenobacter</taxon>
    </lineage>
</organism>
<dbReference type="EMBL" id="MTSE01000002">
    <property type="protein sequence ID" value="OUJ75479.1"/>
    <property type="molecule type" value="Genomic_DNA"/>
</dbReference>
<feature type="domain" description="4'-phosphopantetheinyl transferase" evidence="2">
    <location>
        <begin position="110"/>
        <end position="164"/>
    </location>
</feature>
<dbReference type="InterPro" id="IPR008278">
    <property type="entry name" value="4-PPantetheinyl_Trfase_dom"/>
</dbReference>
<evidence type="ECO:0000259" key="2">
    <source>
        <dbReference type="Pfam" id="PF01648"/>
    </source>
</evidence>
<dbReference type="RefSeq" id="WP_086593021.1">
    <property type="nucleotide sequence ID" value="NZ_MTSE01000002.1"/>
</dbReference>
<name>A0A243WI43_9BACT</name>
<dbReference type="GO" id="GO:0008897">
    <property type="term" value="F:holo-[acyl-carrier-protein] synthase activity"/>
    <property type="evidence" value="ECO:0007669"/>
    <property type="project" value="InterPro"/>
</dbReference>
<dbReference type="Gene3D" id="3.90.470.20">
    <property type="entry name" value="4'-phosphopantetheinyl transferase domain"/>
    <property type="match status" value="2"/>
</dbReference>
<evidence type="ECO:0000313" key="5">
    <source>
        <dbReference type="Proteomes" id="UP000194873"/>
    </source>
</evidence>
<protein>
    <recommendedName>
        <fullName evidence="6">4'-phosphopantetheinyl transferase domain-containing protein</fullName>
    </recommendedName>
</protein>
<comment type="caution">
    <text evidence="4">The sequence shown here is derived from an EMBL/GenBank/DDBJ whole genome shotgun (WGS) entry which is preliminary data.</text>
</comment>
<dbReference type="SUPFAM" id="SSF56214">
    <property type="entry name" value="4'-phosphopantetheinyl transferase"/>
    <property type="match status" value="2"/>
</dbReference>
<evidence type="ECO:0000256" key="1">
    <source>
        <dbReference type="ARBA" id="ARBA00022679"/>
    </source>
</evidence>
<dbReference type="GO" id="GO:0000287">
    <property type="term" value="F:magnesium ion binding"/>
    <property type="evidence" value="ECO:0007669"/>
    <property type="project" value="InterPro"/>
</dbReference>
<accession>A0A243WI43</accession>
<evidence type="ECO:0008006" key="6">
    <source>
        <dbReference type="Google" id="ProtNLM"/>
    </source>
</evidence>